<reference evidence="2 3" key="1">
    <citation type="submission" date="2022-05" db="EMBL/GenBank/DDBJ databases">
        <title>Microbulbifer sp. nov., isolated from sponge.</title>
        <authorList>
            <person name="Gao L."/>
        </authorList>
    </citation>
    <scope>NUCLEOTIDE SEQUENCE [LARGE SCALE GENOMIC DNA]</scope>
    <source>
        <strain evidence="2 3">MI-G</strain>
    </source>
</reference>
<dbReference type="SUPFAM" id="SSF55729">
    <property type="entry name" value="Acyl-CoA N-acyltransferases (Nat)"/>
    <property type="match status" value="1"/>
</dbReference>
<dbReference type="Gene3D" id="3.40.630.30">
    <property type="match status" value="1"/>
</dbReference>
<sequence length="157" mass="18091">MRATQFSTLMSWLPDRQQCQQWGGPQFRFPFNRASFLEDCRWPELPSYVLQNREGKLLAFGQYYRHLGRCHLGRLIVSPNHRGTGLGSTLVTRLAQTGIKALEVTECSLFVLRTNLAARRLYEKLGFVVTAYPEQREWLDACDFMVAPAEGFKENKS</sequence>
<dbReference type="CDD" id="cd04301">
    <property type="entry name" value="NAT_SF"/>
    <property type="match status" value="1"/>
</dbReference>
<dbReference type="PROSITE" id="PS51186">
    <property type="entry name" value="GNAT"/>
    <property type="match status" value="1"/>
</dbReference>
<dbReference type="Pfam" id="PF00583">
    <property type="entry name" value="Acetyltransf_1"/>
    <property type="match status" value="1"/>
</dbReference>
<dbReference type="RefSeq" id="WP_301415504.1">
    <property type="nucleotide sequence ID" value="NZ_CP098023.1"/>
</dbReference>
<gene>
    <name evidence="2" type="ORF">M8T91_17455</name>
</gene>
<protein>
    <submittedName>
        <fullName evidence="2">GNAT family N-acetyltransferase</fullName>
    </submittedName>
</protein>
<evidence type="ECO:0000313" key="3">
    <source>
        <dbReference type="Proteomes" id="UP001321520"/>
    </source>
</evidence>
<dbReference type="EMBL" id="CP098023">
    <property type="protein sequence ID" value="WKD49652.1"/>
    <property type="molecule type" value="Genomic_DNA"/>
</dbReference>
<organism evidence="2 3">
    <name type="scientific">Microbulbifer spongiae</name>
    <dbReference type="NCBI Taxonomy" id="2944933"/>
    <lineage>
        <taxon>Bacteria</taxon>
        <taxon>Pseudomonadati</taxon>
        <taxon>Pseudomonadota</taxon>
        <taxon>Gammaproteobacteria</taxon>
        <taxon>Cellvibrionales</taxon>
        <taxon>Microbulbiferaceae</taxon>
        <taxon>Microbulbifer</taxon>
    </lineage>
</organism>
<dbReference type="InterPro" id="IPR000182">
    <property type="entry name" value="GNAT_dom"/>
</dbReference>
<accession>A0ABY9EBI0</accession>
<dbReference type="Proteomes" id="UP001321520">
    <property type="component" value="Chromosome"/>
</dbReference>
<name>A0ABY9EBI0_9GAMM</name>
<evidence type="ECO:0000313" key="2">
    <source>
        <dbReference type="EMBL" id="WKD49652.1"/>
    </source>
</evidence>
<feature type="domain" description="N-acetyltransferase" evidence="1">
    <location>
        <begin position="4"/>
        <end position="150"/>
    </location>
</feature>
<dbReference type="InterPro" id="IPR016181">
    <property type="entry name" value="Acyl_CoA_acyltransferase"/>
</dbReference>
<keyword evidence="3" id="KW-1185">Reference proteome</keyword>
<evidence type="ECO:0000259" key="1">
    <source>
        <dbReference type="PROSITE" id="PS51186"/>
    </source>
</evidence>
<proteinExistence type="predicted"/>